<feature type="compositionally biased region" description="Basic and acidic residues" evidence="1">
    <location>
        <begin position="720"/>
        <end position="734"/>
    </location>
</feature>
<protein>
    <submittedName>
        <fullName evidence="2">Uncharacterized protein</fullName>
    </submittedName>
</protein>
<reference evidence="2" key="1">
    <citation type="submission" date="2020-11" db="EMBL/GenBank/DDBJ databases">
        <authorList>
            <consortium name="DOE Joint Genome Institute"/>
            <person name="Ahrendt S."/>
            <person name="Riley R."/>
            <person name="Andreopoulos W."/>
            <person name="Labutti K."/>
            <person name="Pangilinan J."/>
            <person name="Ruiz-Duenas F.J."/>
            <person name="Barrasa J.M."/>
            <person name="Sanchez-Garcia M."/>
            <person name="Camarero S."/>
            <person name="Miyauchi S."/>
            <person name="Serrano A."/>
            <person name="Linde D."/>
            <person name="Babiker R."/>
            <person name="Drula E."/>
            <person name="Ayuso-Fernandez I."/>
            <person name="Pacheco R."/>
            <person name="Padilla G."/>
            <person name="Ferreira P."/>
            <person name="Barriuso J."/>
            <person name="Kellner H."/>
            <person name="Castanera R."/>
            <person name="Alfaro M."/>
            <person name="Ramirez L."/>
            <person name="Pisabarro A.G."/>
            <person name="Kuo A."/>
            <person name="Tritt A."/>
            <person name="Lipzen A."/>
            <person name="He G."/>
            <person name="Yan M."/>
            <person name="Ng V."/>
            <person name="Cullen D."/>
            <person name="Martin F."/>
            <person name="Rosso M.-N."/>
            <person name="Henrissat B."/>
            <person name="Hibbett D."/>
            <person name="Martinez A.T."/>
            <person name="Grigoriev I.V."/>
        </authorList>
    </citation>
    <scope>NUCLEOTIDE SEQUENCE</scope>
    <source>
        <strain evidence="2">CIRM-BRFM 674</strain>
    </source>
</reference>
<keyword evidence="3" id="KW-1185">Reference proteome</keyword>
<proteinExistence type="predicted"/>
<evidence type="ECO:0000313" key="2">
    <source>
        <dbReference type="EMBL" id="KAF9476733.1"/>
    </source>
</evidence>
<feature type="compositionally biased region" description="Basic and acidic residues" evidence="1">
    <location>
        <begin position="90"/>
        <end position="125"/>
    </location>
</feature>
<feature type="compositionally biased region" description="Acidic residues" evidence="1">
    <location>
        <begin position="239"/>
        <end position="255"/>
    </location>
</feature>
<feature type="region of interest" description="Disordered" evidence="1">
    <location>
        <begin position="207"/>
        <end position="285"/>
    </location>
</feature>
<evidence type="ECO:0000313" key="3">
    <source>
        <dbReference type="Proteomes" id="UP000807469"/>
    </source>
</evidence>
<organism evidence="2 3">
    <name type="scientific">Pholiota conissans</name>
    <dbReference type="NCBI Taxonomy" id="109636"/>
    <lineage>
        <taxon>Eukaryota</taxon>
        <taxon>Fungi</taxon>
        <taxon>Dikarya</taxon>
        <taxon>Basidiomycota</taxon>
        <taxon>Agaricomycotina</taxon>
        <taxon>Agaricomycetes</taxon>
        <taxon>Agaricomycetidae</taxon>
        <taxon>Agaricales</taxon>
        <taxon>Agaricineae</taxon>
        <taxon>Strophariaceae</taxon>
        <taxon>Pholiota</taxon>
    </lineage>
</organism>
<name>A0A9P5YVU5_9AGAR</name>
<feature type="region of interest" description="Disordered" evidence="1">
    <location>
        <begin position="1"/>
        <end position="43"/>
    </location>
</feature>
<dbReference type="Proteomes" id="UP000807469">
    <property type="component" value="Unassembled WGS sequence"/>
</dbReference>
<feature type="region of interest" description="Disordered" evidence="1">
    <location>
        <begin position="552"/>
        <end position="571"/>
    </location>
</feature>
<evidence type="ECO:0000256" key="1">
    <source>
        <dbReference type="SAM" id="MobiDB-lite"/>
    </source>
</evidence>
<feature type="region of interest" description="Disordered" evidence="1">
    <location>
        <begin position="761"/>
        <end position="827"/>
    </location>
</feature>
<dbReference type="AlphaFoldDB" id="A0A9P5YVU5"/>
<feature type="region of interest" description="Disordered" evidence="1">
    <location>
        <begin position="71"/>
        <end position="125"/>
    </location>
</feature>
<feature type="compositionally biased region" description="Low complexity" evidence="1">
    <location>
        <begin position="798"/>
        <end position="812"/>
    </location>
</feature>
<comment type="caution">
    <text evidence="2">The sequence shown here is derived from an EMBL/GenBank/DDBJ whole genome shotgun (WGS) entry which is preliminary data.</text>
</comment>
<feature type="region of interest" description="Disordered" evidence="1">
    <location>
        <begin position="695"/>
        <end position="734"/>
    </location>
</feature>
<dbReference type="EMBL" id="MU155284">
    <property type="protein sequence ID" value="KAF9476733.1"/>
    <property type="molecule type" value="Genomic_DNA"/>
</dbReference>
<gene>
    <name evidence="2" type="ORF">BDN70DRAFT_882046</name>
</gene>
<feature type="compositionally biased region" description="Acidic residues" evidence="1">
    <location>
        <begin position="210"/>
        <end position="225"/>
    </location>
</feature>
<sequence>MADPSPPDQGSSQPTEEQAPKPTDANAVRYPPFPPKPPGVNIIPFKSFKERGIQIFSMSDVEVDGLGIPTVALRVPHNTDKRKSQKKGAKPGDDQKQDEKRDLKGKKKEEPKEKMDPLKKAQEQRKQRIMMFAQKEWYNVWAEGEDLRGAKTYDPSRSSIDRIHIASTEFRTGRVWPPASSQVSYLWDQFRLYAGLLGSPPIWIRTDLPQPEEDDDFDDETDSDVEIAKPQVKKKQLDSDDDDNEFPEDSDDDFSDAPVRKPKQRSAAEVVEQENNRQPNKKRIPTRTPYALYNLDPIPVSSDEEVRKLLGLAAARREMKLLKFLADPEHSTRVFLSWYMRHQGLVWSPTHLVGFPHLLAFFLAFLVRVRALPESERSLRRATEVARRAVLELPRTGKLCRELPDKFGAGVRSIWGKRWEQPKWAFDFGGESAFDDADGGVSAEAREQALKLFEEELKAADVQILPADPVKLGVPPTDLETLSEAPEDDLLVNDEEAAKAAIALETSDIGSSLDAADAVEPGGTAFIEEVQGTTNLKEITTHPLEAIPVVHSGDESKSSDVSMEMPLSAATESASIHTDEHPNWAAAPSVSEPHAPASTFDWSTPTGVSNPGDAEASHNAWAPPATQPLMELFGMTLFPLRYEPGLAERSLRKVKTVFKAGEVDKERKLRGIEEDLASRLARVVLTPWTDWEEGGVAPEYRAPRVQGGPTPGADNEDADQEHKSRYAHDPEKDDITVLVEPHLADMVMVGMGMTGTFVQIVPIRDQSSRSNTGRGRGRGKGRGRGGQPRAGDADDSTADAASVDSTGAARGVFRGKGRGRGGGPSRGAGGDKEFTFWYVEDMYMIVPSFWTVGEEEQPLTLRDLEEVLELDM</sequence>
<dbReference type="OrthoDB" id="435402at2759"/>
<accession>A0A9P5YVU5</accession>